<feature type="compositionally biased region" description="Low complexity" evidence="2">
    <location>
        <begin position="4115"/>
        <end position="4130"/>
    </location>
</feature>
<feature type="region of interest" description="Disordered" evidence="2">
    <location>
        <begin position="2038"/>
        <end position="2095"/>
    </location>
</feature>
<feature type="compositionally biased region" description="Acidic residues" evidence="2">
    <location>
        <begin position="4151"/>
        <end position="4196"/>
    </location>
</feature>
<feature type="region of interest" description="Disordered" evidence="2">
    <location>
        <begin position="3674"/>
        <end position="3697"/>
    </location>
</feature>
<keyword evidence="4" id="KW-1185">Reference proteome</keyword>
<feature type="compositionally biased region" description="Polar residues" evidence="2">
    <location>
        <begin position="3948"/>
        <end position="3957"/>
    </location>
</feature>
<feature type="region of interest" description="Disordered" evidence="2">
    <location>
        <begin position="1"/>
        <end position="116"/>
    </location>
</feature>
<sequence>MASYYFQEDVSTEESAGEASDTVDDASDNRKLYSNTKPAPSFGGSSGNNNINNTGNSTPSPHRTRKSDSPTSQLAGIAEENEGYPTTTTFPESVLETSKGGSSEEREEEGAGPHLEDARSMAIFVQDQRLLCRADLEESLLKNIFRDVQSMSTKNIQVLHASANKHLPWTEGSSQEAAPQLRFVPQTRVFYINKQYRTVFLLDVSSSVLTVDSVGTKIVMGQVMETLTKCLTGLAEKFSCPGIDDTFVDAEIHITVIAECSHFASNIHTGEMLANFPTMKVLLQDFVLTRDNLDVVLRALKEELAKFQSKLSQFRGKLRRTREELGYSLAVEDAIDPDSAEMDAEDDISGRKSWGVGLSGANLSYTLNTGLFALDLMPDMASPSMIIITDGVVKSNLLQGSWILRRLMELDVCCSIIQLGSKEGINPSCNWGFIQDVEALKYVTDSTLGKFMYSQECPKVERQNTGGGTSALRVAPNMYHRSFLIRELCLLKPKPGLDDVDEKEDYIAYSMANFPWDPKSQPEPIKMMETACKEYLLNIPVDRLIGVRIRQGFRIKGVFFGTDPDRQSYGRYLITMTLNWLPHVTVQYKLKGQASGDWRDKDFLSRLESPKIEIDIVAYQAFAIHFLNSQHAPINSNHSVYAKVYRLHRYLVGLSDSDVALRGMVASHTIASQAINSQKSKHRDRGRHSSKGLSLEEQEKEDQRKYLARMAEQWEAYARDGDYQYSRCWYNEHEFSVLLLADPPAFLPSSQDNDHSLVKYSETMDLSVEQIRRHLEKTWATFVSRGVFVKTFHSYGSELSNAQFCELRLFRDNYDTLIRFQIRFFGLSHTQRYSVTQELEESLAIFKATMDEQGAIKLHNSDQISACFWKCQRPLHLFLMRHLIFEAPLSHTPELALTGFHTHVSEPIGEESIMRSYLVHRHWGWKDQNLDHVYLAENVMAASQDIAFQYLCAQRLGEGFLLASIHLNRAVFYKEVHVTTKSEARTSRDIVCAVQYLVFRSQVSGEIVTELWMEPCVDPKRRRAFHKLKSKVLEVDRLILSSLSTFEAIHAIGRMRIRPTVQPVEDQRFIYPWLFDPPTLLRQHRFIALAFPAPLKPSLASGRDEGTVVFSKKCLHTLGMATSVGTLPEASGLVVPQTAARELYGLMKSNNNASTTSLTTSMLEAELARVARVSENNIAAPYKDQLRELCCADRDLAILHLFMEHSLSQLADGEIMAGGDDASCDQYFRDVTTSIISNPQVRQVLRDFHGVETFNDIRCFVKIPNPRVFLLVIIPKLSAFVSRMLLRRLTSPEEAEHARNPGRQDHLSCMVFECMRSKPLNDISDYNPNVAEFFPSVFEFQPVIRNQRGVVATSNAPLLVHPALFETQSERNKTRTKLWESTANLTETISIAYSHSYTKAIYASLIERHPVNKYDLEQAYQICTKTTVDINITGFLNTIEQQRRDGTLSVDQIGLKRRFREVLGHCFELAPVNGTHVYYYRPAFKKVAPKTLIPKGRRRSPSVSRSGSIDAEAEDALEEMIECAERPVFLRLECSFQKPMVPHSDLEKANLKSSVTFPVDDLPTSYTYREEGCPDRDYAPSSIGASSRPIDSTDGTVALLHLVFMTLPLPEEYSGSSLKPTSDVGDTKVGPDGAFSIRHQFASLDSVQQEAIAATEARLEWMLKEEIMHGLLNVTPVTLDIISFVEAQLKAKNDFVKVPTASTLPLVFVKPSRGQELFVQELQRIDAEPYELHQIGEYFYLTDKMQEGDDERTEGEVMADCDAALAVESECHAHDQEHEHSTAAGTIVKESSMSGRFESAETSNDLAQGLGIVLLSPEHGTMSASGPRSSSTAADAHGNRLTSSSKNRHRNFWMIFGAPKGNYVQLYFFSKTLSEAQCMHLIDDARQVIANLCVRVNQLTLLQSLNETRRCSNYLVPSDSTDPAMDSGSDSDQDDTASQDEDSVHGGADGHKPLEITRRFQPGEFACPVVHSVSWPLHWRVKPGQALKSVASLVLNPFVVYNRKNFFVIESQDDGDENKVVVFLRLSEVEVQDTVGITPEMDDGLHPSTTHGQAQQQQQQPPTSHSFTHPHRPSSHLSVGKSGLEHGTSSSATCSGATAGVAGVAANSPASAVPEEMTGSHANSPRPSPTASPGSRVVAPATTPAASARVNDTRRLVIEVYGVEKPGKSVTVDLFNLLENRFYNSVVLPVVSTFLSRNSTLKLTHADIDFILPVDRMTPVRQVLSIPRFINAPFGFLLYLKQNLCLYLNPLNGPDKVNALRRHYQNQFGSLPLGEDHHHGYGHSHTVQVGDFAFFYNAVQGRNMSAIESQVGIGLAGVCLTVLGANKKPTFEIGFQEGDQDTEEIREYFQSFPNNADTGSSYSLLIEVWAQGNVNPQALLDIICLSFRQSLCDEVVETSIEQTLCVSPRDRRRHDDSVDEEQHLISERVQKYFIDPSSRVLRQANEWKSPAVQSQTFDFSMPPWIMDSFLLELDEILTDVSVQFSPLIMRWIPERDRYKEYKASSVSKKSFEDMSETRFVLIGGIQDLGGGSGGGSNAASYPVRRTSMGSERSHSRRSSLADGASIHYSHKTSTHSSQQHPRRGLDDIKMFPNAVSSNGHEETMLPRNCFVAIVVNGFGLQVFTYNWGKQYYEFVFNAVERVVRWHKDRMRFLDNVLLQKLGLFHHAPSILLPSNPSAPLSQQQPTPSLSSSHGAAPPSGMLQATIPRPSVQNSPHLGTSLRLDSSSPASKVVTAVVAASTVATGGGGSGAGGVGSPSVASPRSTHAAGVVSDAGSLTTLIEEQFPHRPRSIGLPGASIYAGDDGRSDHPKASASVMSLVSRTSQTLPTQSFGAYAAQVHAGSNNNNNSPVTQSPSQSTVSPTTAMTNDSGNLLANQIAAGLDVDQILRDSCLEPLDTPRDEDQAQDEVYRHCKPFLEAFIQHCKSAEEQQNAYNVYQKWSKRYKDRKGSPNALHENMNIADLAIMLRSSRLLHFCRTPLLFTEFSSSLFPLADSTAYGPSTPDLSCAALNAGGGGAGSDGQQSPPGGGGASKSACAQASAVAWYTALAETFMKEYSRYLGTVGMQLLMYGNSKFDVPTDGSSATSMAAAAAAAAATAATTSESSELSFMSKFTVSQTLSVTSPAAFLFKSLQGGSIMCEVRLQGMFVCVTLYTLNRRYGRVKVAAPGFATAEANKQSLRAFTEQCARFKDRIHVNSFVYDFHLRYIHRILMESSKLHAMGRQDGLLVADTSDSVDSNSNSNGSASGTSFYGNGNGGGGRDGQTHAADQSPSGEMPFSFDIMDVLHQFLQYHSRPAAYARNRVYRGVYRTSSNNGNGGADGMKTLPNNLFDYVIKNPQRYGFRSIHYMNRPRSCFVAGKDLLAGCSTAAGGGYSPDMERQHSSTESIDKAGGKGFGVGVGGLAIHLQEASDNRNHDPRMFNPHARHISHDGNGRAGGGAPVSSKRMSRRLVGGSSGRSSYGMRAEASSGGINGSGGFHFAEEGVEYVLIVSHGEQDSLGLTVHYYLVILREEEVVKKLEESHGPLVGAHDRALAANQQMFVAAARELGSLTESESTSPYSRNGSFLYEQQQQHSSLKTMAPGAAATEMAQGGVGSGVAHKAEEEAEVEEESAEQPKERLMDQEALQEPITEHVVLADVVRATEVRLDLMLKQAAQFYDRDSLWEMLLQGKIGQPQQGATSLLPGAGDSSTGTAAASGSASAAATPAKGLEDSLTNSPAAGLVAAGFDRALGGGGGHSRHSTFNHNQATNIGNDAAAALTMHLQHHQHRHMHNVGKHLGFADFLALGQRFHSTPLEEMEPQFATMLSAPGIDWSAVLTFLARFYAAYAREFVEVYPEDHANDYDEGDAAAASDSRRSRPWPRPRASRRHLVIFNPHNRDLLVHFVVRLHVAGDPNAQQQYQHQQQFRHHHHHHPPGRPWSSGHHTPGDQRSLLSRRYGSNTSLGQLTQHSIASPSHLSRSGAGVELHPSSTTSPAQQGGSSTNNVMTTPVSRPVPLGESSRVSSMSSIARVASMAMARVTQSLTGRRAAGPPSTLTTTPTMEPATTTSTLDTPGGTASQTVSRSNSRRGSSIVLLTDDGDEYLGSELGTGTTTTHVGDAESIASRKATASRDRRATATVSMTTATVTTTAAKGSRSRKRTVSAQEGGSVVGEGEEGGYGSEDEGEDGSMEGEDSDQERGEDEEDSNEDDEDDGEEPDIQVFSVSREPKSGFNSIEADHVGDIVRTLSYWFWKNMP</sequence>
<evidence type="ECO:0000256" key="2">
    <source>
        <dbReference type="SAM" id="MobiDB-lite"/>
    </source>
</evidence>
<feature type="coiled-coil region" evidence="1">
    <location>
        <begin position="290"/>
        <end position="324"/>
    </location>
</feature>
<feature type="region of interest" description="Disordered" evidence="2">
    <location>
        <begin position="2784"/>
        <end position="2814"/>
    </location>
</feature>
<comment type="caution">
    <text evidence="3">The sequence shown here is derived from an EMBL/GenBank/DDBJ whole genome shotgun (WGS) entry which is preliminary data.</text>
</comment>
<evidence type="ECO:0000256" key="1">
    <source>
        <dbReference type="SAM" id="Coils"/>
    </source>
</evidence>
<feature type="compositionally biased region" description="Low complexity" evidence="2">
    <location>
        <begin position="2843"/>
        <end position="2864"/>
    </location>
</feature>
<feature type="compositionally biased region" description="Low complexity" evidence="2">
    <location>
        <begin position="2677"/>
        <end position="2692"/>
    </location>
</feature>
<feature type="region of interest" description="Disordered" evidence="2">
    <location>
        <begin position="3895"/>
        <end position="3933"/>
    </location>
</feature>
<feature type="region of interest" description="Disordered" evidence="2">
    <location>
        <begin position="3948"/>
        <end position="4001"/>
    </location>
</feature>
<feature type="region of interest" description="Disordered" evidence="2">
    <location>
        <begin position="2107"/>
        <end position="2146"/>
    </location>
</feature>
<dbReference type="OrthoDB" id="43547at2759"/>
<dbReference type="EMBL" id="JAAAJB010000701">
    <property type="protein sequence ID" value="KAG0251971.1"/>
    <property type="molecule type" value="Genomic_DNA"/>
</dbReference>
<organism evidence="3 4">
    <name type="scientific">Actinomortierella ambigua</name>
    <dbReference type="NCBI Taxonomy" id="1343610"/>
    <lineage>
        <taxon>Eukaryota</taxon>
        <taxon>Fungi</taxon>
        <taxon>Fungi incertae sedis</taxon>
        <taxon>Mucoromycota</taxon>
        <taxon>Mortierellomycotina</taxon>
        <taxon>Mortierellomycetes</taxon>
        <taxon>Mortierellales</taxon>
        <taxon>Mortierellaceae</taxon>
        <taxon>Actinomortierella</taxon>
    </lineage>
</organism>
<evidence type="ECO:0000313" key="4">
    <source>
        <dbReference type="Proteomes" id="UP000807716"/>
    </source>
</evidence>
<feature type="region of interest" description="Disordered" evidence="2">
    <location>
        <begin position="675"/>
        <end position="699"/>
    </location>
</feature>
<feature type="compositionally biased region" description="Basic residues" evidence="2">
    <location>
        <begin position="679"/>
        <end position="690"/>
    </location>
</feature>
<feature type="compositionally biased region" description="Polar residues" evidence="2">
    <location>
        <begin position="3967"/>
        <end position="3989"/>
    </location>
</feature>
<accession>A0A9P6PTX4</accession>
<feature type="region of interest" description="Disordered" evidence="2">
    <location>
        <begin position="3231"/>
        <end position="3272"/>
    </location>
</feature>
<evidence type="ECO:0008006" key="5">
    <source>
        <dbReference type="Google" id="ProtNLM"/>
    </source>
</evidence>
<feature type="region of interest" description="Disordered" evidence="2">
    <location>
        <begin position="1916"/>
        <end position="1953"/>
    </location>
</feature>
<feature type="compositionally biased region" description="Polar residues" evidence="2">
    <location>
        <begin position="2120"/>
        <end position="2133"/>
    </location>
</feature>
<feature type="compositionally biased region" description="Polar residues" evidence="2">
    <location>
        <begin position="4057"/>
        <end position="4068"/>
    </location>
</feature>
<feature type="compositionally biased region" description="Acidic residues" evidence="2">
    <location>
        <begin position="1929"/>
        <end position="1941"/>
    </location>
</feature>
<feature type="region of interest" description="Disordered" evidence="2">
    <location>
        <begin position="3590"/>
        <end position="3619"/>
    </location>
</feature>
<dbReference type="PANTHER" id="PTHR14918:SF3">
    <property type="entry name" value="KICSTOR COMPLEX PROTEIN SZT2"/>
    <property type="match status" value="1"/>
</dbReference>
<feature type="compositionally biased region" description="Gly residues" evidence="2">
    <location>
        <begin position="2744"/>
        <end position="2755"/>
    </location>
</feature>
<feature type="region of interest" description="Disordered" evidence="2">
    <location>
        <begin position="4021"/>
        <end position="4071"/>
    </location>
</feature>
<feature type="compositionally biased region" description="Low complexity" evidence="2">
    <location>
        <begin position="3231"/>
        <end position="3249"/>
    </location>
</feature>
<feature type="region of interest" description="Disordered" evidence="2">
    <location>
        <begin position="3425"/>
        <end position="3462"/>
    </location>
</feature>
<feature type="region of interest" description="Disordered" evidence="2">
    <location>
        <begin position="3841"/>
        <end position="3862"/>
    </location>
</feature>
<feature type="compositionally biased region" description="Basic and acidic residues" evidence="2">
    <location>
        <begin position="1942"/>
        <end position="1953"/>
    </location>
</feature>
<reference evidence="3" key="1">
    <citation type="journal article" date="2020" name="Fungal Divers.">
        <title>Resolving the Mortierellaceae phylogeny through synthesis of multi-gene phylogenetics and phylogenomics.</title>
        <authorList>
            <person name="Vandepol N."/>
            <person name="Liber J."/>
            <person name="Desiro A."/>
            <person name="Na H."/>
            <person name="Kennedy M."/>
            <person name="Barry K."/>
            <person name="Grigoriev I.V."/>
            <person name="Miller A.N."/>
            <person name="O'Donnell K."/>
            <person name="Stajich J.E."/>
            <person name="Bonito G."/>
        </authorList>
    </citation>
    <scope>NUCLEOTIDE SEQUENCE</scope>
    <source>
        <strain evidence="3">BC1065</strain>
    </source>
</reference>
<feature type="compositionally biased region" description="Polar residues" evidence="2">
    <location>
        <begin position="1822"/>
        <end position="1833"/>
    </location>
</feature>
<feature type="region of interest" description="Disordered" evidence="2">
    <location>
        <begin position="4101"/>
        <end position="4212"/>
    </location>
</feature>
<dbReference type="PANTHER" id="PTHR14918">
    <property type="entry name" value="KICSTOR COMPLEX PROTEIN SZT2"/>
    <property type="match status" value="1"/>
</dbReference>
<feature type="region of interest" description="Disordered" evidence="2">
    <location>
        <begin position="2532"/>
        <end position="2557"/>
    </location>
</feature>
<feature type="region of interest" description="Disordered" evidence="2">
    <location>
        <begin position="2744"/>
        <end position="2771"/>
    </location>
</feature>
<feature type="compositionally biased region" description="Low complexity" evidence="2">
    <location>
        <begin position="3449"/>
        <end position="3462"/>
    </location>
</feature>
<protein>
    <recommendedName>
        <fullName evidence="5">Protein SZT2</fullName>
    </recommendedName>
</protein>
<feature type="compositionally biased region" description="Low complexity" evidence="2">
    <location>
        <begin position="3684"/>
        <end position="3697"/>
    </location>
</feature>
<feature type="region of interest" description="Disordered" evidence="2">
    <location>
        <begin position="1820"/>
        <end position="1844"/>
    </location>
</feature>
<evidence type="ECO:0000313" key="3">
    <source>
        <dbReference type="EMBL" id="KAG0251971.1"/>
    </source>
</evidence>
<dbReference type="InterPro" id="IPR033228">
    <property type="entry name" value="SZT2"/>
</dbReference>
<proteinExistence type="predicted"/>
<feature type="compositionally biased region" description="Low complexity" evidence="2">
    <location>
        <begin position="2135"/>
        <end position="2146"/>
    </location>
</feature>
<name>A0A9P6PTX4_9FUNG</name>
<feature type="region of interest" description="Disordered" evidence="2">
    <location>
        <begin position="2675"/>
        <end position="2725"/>
    </location>
</feature>
<feature type="compositionally biased region" description="Basic residues" evidence="2">
    <location>
        <begin position="3904"/>
        <end position="3914"/>
    </location>
</feature>
<feature type="compositionally biased region" description="Acidic residues" evidence="2">
    <location>
        <begin position="3603"/>
        <end position="3612"/>
    </location>
</feature>
<keyword evidence="1" id="KW-0175">Coiled coil</keyword>
<feature type="compositionally biased region" description="Low complexity" evidence="2">
    <location>
        <begin position="4030"/>
        <end position="4056"/>
    </location>
</feature>
<dbReference type="Proteomes" id="UP000807716">
    <property type="component" value="Unassembled WGS sequence"/>
</dbReference>
<gene>
    <name evidence="3" type="ORF">DFQ27_008406</name>
</gene>
<feature type="compositionally biased region" description="Low complexity" evidence="2">
    <location>
        <begin position="47"/>
        <end position="61"/>
    </location>
</feature>
<dbReference type="GO" id="GO:0005777">
    <property type="term" value="C:peroxisome"/>
    <property type="evidence" value="ECO:0007669"/>
    <property type="project" value="InterPro"/>
</dbReference>
<feature type="compositionally biased region" description="Acidic residues" evidence="2">
    <location>
        <begin position="10"/>
        <end position="26"/>
    </location>
</feature>
<feature type="region of interest" description="Disordered" evidence="2">
    <location>
        <begin position="2840"/>
        <end position="2867"/>
    </location>
</feature>